<feature type="compositionally biased region" description="Polar residues" evidence="2">
    <location>
        <begin position="203"/>
        <end position="219"/>
    </location>
</feature>
<feature type="region of interest" description="Disordered" evidence="2">
    <location>
        <begin position="345"/>
        <end position="385"/>
    </location>
</feature>
<evidence type="ECO:0000313" key="3">
    <source>
        <dbReference type="EMBL" id="CAA7409191.1"/>
    </source>
</evidence>
<sequence>MAYRRKHAVAKSSTFEVFRSSAATDDGSSPSSSLAAQAIRASSAYRDSSLSSAYGEQAIGSARGGSDRQEPTPLRRESARTHRTSMKSSEEPRSEGLWGALTRKAKSILQDDGTADEGRGPGRNPLQKLSTGDGGQQPCRSPEGLQKPESPGIQKRIGVLTSSLSYIGGTIGNALEEGLSRVEHRTADIIQETKKLNMRRKNGGSQMQSNANSPISPQPQAADYETQLKASRNVANAMAAKAKLLLRELKTVKADLAFAKERCAQLQEENKVLRESRHKGDHHEDDDLIRLQLETLLGEKARLAHENSVYARENRFLREIVEYHQLTMQDVVYLDEGIEEVTEVYPPVQVPPPPPPEPSSLPIPVPPPSVLSSSAAPPPEPSQSR</sequence>
<dbReference type="SUPFAM" id="SSF57997">
    <property type="entry name" value="Tropomyosin"/>
    <property type="match status" value="1"/>
</dbReference>
<feature type="region of interest" description="Disordered" evidence="2">
    <location>
        <begin position="200"/>
        <end position="220"/>
    </location>
</feature>
<feature type="region of interest" description="Disordered" evidence="2">
    <location>
        <begin position="110"/>
        <end position="153"/>
    </location>
</feature>
<feature type="compositionally biased region" description="Pro residues" evidence="2">
    <location>
        <begin position="348"/>
        <end position="369"/>
    </location>
</feature>
<name>A0A7I8LGN9_SPIIN</name>
<feature type="compositionally biased region" description="Pro residues" evidence="2">
    <location>
        <begin position="376"/>
        <end position="385"/>
    </location>
</feature>
<gene>
    <name evidence="3" type="ORF">SI8410_15019869</name>
</gene>
<accession>A0A7I8LGN9</accession>
<feature type="compositionally biased region" description="Polar residues" evidence="2">
    <location>
        <begin position="11"/>
        <end position="35"/>
    </location>
</feature>
<feature type="coiled-coil region" evidence="1">
    <location>
        <begin position="242"/>
        <end position="276"/>
    </location>
</feature>
<feature type="region of interest" description="Disordered" evidence="2">
    <location>
        <begin position="1"/>
        <end position="98"/>
    </location>
</feature>
<dbReference type="AlphaFoldDB" id="A0A7I8LGN9"/>
<dbReference type="PANTHER" id="PTHR31016">
    <property type="entry name" value="OS04G0228100 PROTEIN"/>
    <property type="match status" value="1"/>
</dbReference>
<dbReference type="OrthoDB" id="1924603at2759"/>
<feature type="compositionally biased region" description="Low complexity" evidence="2">
    <location>
        <begin position="40"/>
        <end position="54"/>
    </location>
</feature>
<dbReference type="EMBL" id="LR746278">
    <property type="protein sequence ID" value="CAA7409191.1"/>
    <property type="molecule type" value="Genomic_DNA"/>
</dbReference>
<dbReference type="PANTHER" id="PTHR31016:SF12">
    <property type="entry name" value="OS05G0315200 PROTEIN"/>
    <property type="match status" value="1"/>
</dbReference>
<evidence type="ECO:0000313" key="4">
    <source>
        <dbReference type="Proteomes" id="UP000663760"/>
    </source>
</evidence>
<evidence type="ECO:0000256" key="1">
    <source>
        <dbReference type="SAM" id="Coils"/>
    </source>
</evidence>
<protein>
    <submittedName>
        <fullName evidence="3">Uncharacterized protein</fullName>
    </submittedName>
</protein>
<keyword evidence="4" id="KW-1185">Reference proteome</keyword>
<reference evidence="3" key="1">
    <citation type="submission" date="2020-02" db="EMBL/GenBank/DDBJ databases">
        <authorList>
            <person name="Scholz U."/>
            <person name="Mascher M."/>
            <person name="Fiebig A."/>
        </authorList>
    </citation>
    <scope>NUCLEOTIDE SEQUENCE</scope>
</reference>
<evidence type="ECO:0000256" key="2">
    <source>
        <dbReference type="SAM" id="MobiDB-lite"/>
    </source>
</evidence>
<organism evidence="3 4">
    <name type="scientific">Spirodela intermedia</name>
    <name type="common">Intermediate duckweed</name>
    <dbReference type="NCBI Taxonomy" id="51605"/>
    <lineage>
        <taxon>Eukaryota</taxon>
        <taxon>Viridiplantae</taxon>
        <taxon>Streptophyta</taxon>
        <taxon>Embryophyta</taxon>
        <taxon>Tracheophyta</taxon>
        <taxon>Spermatophyta</taxon>
        <taxon>Magnoliopsida</taxon>
        <taxon>Liliopsida</taxon>
        <taxon>Araceae</taxon>
        <taxon>Lemnoideae</taxon>
        <taxon>Spirodela</taxon>
    </lineage>
</organism>
<dbReference type="Proteomes" id="UP000663760">
    <property type="component" value="Chromosome 15"/>
</dbReference>
<feature type="compositionally biased region" description="Basic and acidic residues" evidence="2">
    <location>
        <begin position="65"/>
        <end position="80"/>
    </location>
</feature>
<keyword evidence="1" id="KW-0175">Coiled coil</keyword>
<proteinExistence type="predicted"/>